<protein>
    <submittedName>
        <fullName evidence="1">Uncharacterized protein</fullName>
    </submittedName>
</protein>
<evidence type="ECO:0000313" key="1">
    <source>
        <dbReference type="EMBL" id="KAJ7516715.1"/>
    </source>
</evidence>
<dbReference type="EMBL" id="CM055113">
    <property type="protein sequence ID" value="KAJ7516715.1"/>
    <property type="molecule type" value="Genomic_DNA"/>
</dbReference>
<keyword evidence="2" id="KW-1185">Reference proteome</keyword>
<reference evidence="2" key="1">
    <citation type="journal article" date="2024" name="Proc. Natl. Acad. Sci. U.S.A.">
        <title>Extraordinary preservation of gene collinearity over three hundred million years revealed in homosporous lycophytes.</title>
        <authorList>
            <person name="Li C."/>
            <person name="Wickell D."/>
            <person name="Kuo L.Y."/>
            <person name="Chen X."/>
            <person name="Nie B."/>
            <person name="Liao X."/>
            <person name="Peng D."/>
            <person name="Ji J."/>
            <person name="Jenkins J."/>
            <person name="Williams M."/>
            <person name="Shu S."/>
            <person name="Plott C."/>
            <person name="Barry K."/>
            <person name="Rajasekar S."/>
            <person name="Grimwood J."/>
            <person name="Han X."/>
            <person name="Sun S."/>
            <person name="Hou Z."/>
            <person name="He W."/>
            <person name="Dai G."/>
            <person name="Sun C."/>
            <person name="Schmutz J."/>
            <person name="Leebens-Mack J.H."/>
            <person name="Li F.W."/>
            <person name="Wang L."/>
        </authorList>
    </citation>
    <scope>NUCLEOTIDE SEQUENCE [LARGE SCALE GENOMIC DNA]</scope>
    <source>
        <strain evidence="2">cv. PW_Plant_1</strain>
    </source>
</reference>
<organism evidence="1 2">
    <name type="scientific">Diphasiastrum complanatum</name>
    <name type="common">Issler's clubmoss</name>
    <name type="synonym">Lycopodium complanatum</name>
    <dbReference type="NCBI Taxonomy" id="34168"/>
    <lineage>
        <taxon>Eukaryota</taxon>
        <taxon>Viridiplantae</taxon>
        <taxon>Streptophyta</taxon>
        <taxon>Embryophyta</taxon>
        <taxon>Tracheophyta</taxon>
        <taxon>Lycopodiopsida</taxon>
        <taxon>Lycopodiales</taxon>
        <taxon>Lycopodiaceae</taxon>
        <taxon>Lycopodioideae</taxon>
        <taxon>Diphasiastrum</taxon>
    </lineage>
</organism>
<dbReference type="Proteomes" id="UP001162992">
    <property type="component" value="Chromosome 22"/>
</dbReference>
<sequence>MAQLQVSAPQQQPVQSIPGTPPPQFVSTSLYVGDLDPTVSEAQLYEIFSQIGPVVSIRVCRDVVTRRSLGYAYVNYNNTTDDALIITAARALELLNFSVVNGKPMRIMYSHRDPSIRKSGTANIFIKNLDKSIDHKALYDTFSAFGSILSCKVATDPSGQSKGYGFVQFEQSEAAQLAIEKVNGMLLNDKQVYVGPFVRRQERDQNVATKYNNVYVKNMSETTTDEDLEKTFGAFGKISSAVVMRDGEGKSKCFGFVNFEHAEDAAKAVEALNGKKIDDKEWYVGRAQKKSEREAELRAKFEQERKEKSEKFQGVNLYLKNLDDSIDDEKLREMFSEFGNIVSCKVMKDPQGQSRGSGFVAFSVAEEASRAVTEMNGKMLGSKPIYVALAQRKEDRKARLQAQFAQMRNPVPVSPTVATSLPMYSGGAPGMGQQIFYGQPPPGLIPPQAAGFGYQQQILAGLRPGGPQVPNYFVPVVQRQTIQGQRNGGRRGGAPAQQQLPLPPPQQILYNQKPQMIQRGGNRGIRYTASARNTSDSSIPPQALLGAMLPAPIEMGAIHVPNVDSGMVQPLPISALASALASAPPEQQRAMLGEQLYPLVDQLEHDHAGKVTGMLLEMDQTEILHLIESPDSLKSKVAEAMEVLRLAQVVVTASAPADQLRSLSLNEPHPS</sequence>
<name>A0ACC2AGM9_DIPCM</name>
<comment type="caution">
    <text evidence="1">The sequence shown here is derived from an EMBL/GenBank/DDBJ whole genome shotgun (WGS) entry which is preliminary data.</text>
</comment>
<proteinExistence type="predicted"/>
<evidence type="ECO:0000313" key="2">
    <source>
        <dbReference type="Proteomes" id="UP001162992"/>
    </source>
</evidence>
<accession>A0ACC2AGM9</accession>
<gene>
    <name evidence="1" type="ORF">O6H91_22G068600</name>
</gene>